<dbReference type="EMBL" id="UOFR01000036">
    <property type="protein sequence ID" value="VAW96022.1"/>
    <property type="molecule type" value="Genomic_DNA"/>
</dbReference>
<sequence>MGHAITLIQTRIALVAFVSFALTPICGYAVAAYFGMVELNDLMQANTGLPLLAVYVILLAWVRWHFYNFTRPLIDWHVEHHSGQPLPDHLNRHLRTFTSRYWSFFLIAAVLLPTVQFWVPNNSVSSSDSASLLEFMLMNLVIAIYIGMPGYLYSLNLLGHLNRYIGMNSVHITIQTKMLLIGGFLPLLTSVVLLKYYWWHTGYLGNEVLVAWAVIGFIAFLITGVAIVGLHQSLSPVKRVISRSGASSNSTLAKLLRPQSLDEIGYLVQMLGNVFKRLVEQESHVTAIVDHAAEGIIVLDEEHTIGTFNPAAERLFGYLHHEISGKPIRWLIPELDTLSLEGNNPDNERELIGRNRNGSSVPIRVRTSQMLRDEQVFYTLIVADISEQQAAQNLLLEAESRYRNLVETAHDLVWSLDPDGHWIYLNNAVTNIYGYLPEEMLGQHFKQIQAPESQERDNSAFEQLLGGKDLVQYETVHLDKEGNHRYISFNARPTLNDSGQVVSICGTARDITEQKLFEKELTYQTQHDSLTGLYNRSYFQSELERVTSRIARSAAECALLYLDLDQFKYVNDTLGHAAGDRLLKECTDVLRKNIRDGDLLARFGGDEFTILLYNIDHDHAVPVAENIRSMFEHYRFNDNGKTINVTCSIGLSMIDSDTDSAEEALSRADLACNISKSQGRNCVHEFTEDDSEQTAMAEDMGWVSRVRDAIDNDRFKLLYQPIVNLASDEIHGYEVLLRLPTDDGKSIKPGGFIPAAERFGLIHSLDQWAVRHAMEHLAELHSDNFNTQFAINLSGRAVDDPKLLKLIKGILNTTGLNPASITFEITETTAINNLQAARSFIGNLKDLGCKMSLDDFGSGFCSFTYLKHLPVDSLKIDGSFIQAIAHTEVDQAMVKSMNQVAHALGKTTIAEFVENHETLVLLKKYGIDFAQGHYLGRPQSKPVQGLATGNTIEAPLSA</sequence>
<dbReference type="PROSITE" id="PS50883">
    <property type="entry name" value="EAL"/>
    <property type="match status" value="1"/>
</dbReference>
<dbReference type="FunFam" id="3.30.70.270:FF:000001">
    <property type="entry name" value="Diguanylate cyclase domain protein"/>
    <property type="match status" value="1"/>
</dbReference>
<keyword evidence="1" id="KW-0812">Transmembrane</keyword>
<dbReference type="SMART" id="SM00267">
    <property type="entry name" value="GGDEF"/>
    <property type="match status" value="1"/>
</dbReference>
<dbReference type="NCBIfam" id="TIGR00254">
    <property type="entry name" value="GGDEF"/>
    <property type="match status" value="1"/>
</dbReference>
<feature type="transmembrane region" description="Helical" evidence="1">
    <location>
        <begin position="42"/>
        <end position="62"/>
    </location>
</feature>
<dbReference type="SUPFAM" id="SSF141868">
    <property type="entry name" value="EAL domain-like"/>
    <property type="match status" value="1"/>
</dbReference>
<dbReference type="SMART" id="SM00052">
    <property type="entry name" value="EAL"/>
    <property type="match status" value="1"/>
</dbReference>
<dbReference type="CDD" id="cd00130">
    <property type="entry name" value="PAS"/>
    <property type="match status" value="2"/>
</dbReference>
<dbReference type="Pfam" id="PF00990">
    <property type="entry name" value="GGDEF"/>
    <property type="match status" value="1"/>
</dbReference>
<dbReference type="InterPro" id="IPR013656">
    <property type="entry name" value="PAS_4"/>
</dbReference>
<dbReference type="InterPro" id="IPR001633">
    <property type="entry name" value="EAL_dom"/>
</dbReference>
<name>A0A3B1A884_9ZZZZ</name>
<evidence type="ECO:0000259" key="3">
    <source>
        <dbReference type="PROSITE" id="PS50113"/>
    </source>
</evidence>
<gene>
    <name evidence="6" type="ORF">MNBD_GAMMA21-2225</name>
</gene>
<dbReference type="InterPro" id="IPR000160">
    <property type="entry name" value="GGDEF_dom"/>
</dbReference>
<dbReference type="Pfam" id="PF13426">
    <property type="entry name" value="PAS_9"/>
    <property type="match status" value="1"/>
</dbReference>
<dbReference type="InterPro" id="IPR043128">
    <property type="entry name" value="Rev_trsase/Diguanyl_cyclase"/>
</dbReference>
<dbReference type="InterPro" id="IPR000700">
    <property type="entry name" value="PAS-assoc_C"/>
</dbReference>
<dbReference type="SMART" id="SM00091">
    <property type="entry name" value="PAS"/>
    <property type="match status" value="2"/>
</dbReference>
<dbReference type="Pfam" id="PF00563">
    <property type="entry name" value="EAL"/>
    <property type="match status" value="1"/>
</dbReference>
<evidence type="ECO:0000313" key="6">
    <source>
        <dbReference type="EMBL" id="VAW96022.1"/>
    </source>
</evidence>
<dbReference type="PROSITE" id="PS50113">
    <property type="entry name" value="PAC"/>
    <property type="match status" value="1"/>
</dbReference>
<evidence type="ECO:0000259" key="4">
    <source>
        <dbReference type="PROSITE" id="PS50883"/>
    </source>
</evidence>
<dbReference type="Gene3D" id="3.20.20.450">
    <property type="entry name" value="EAL domain"/>
    <property type="match status" value="1"/>
</dbReference>
<dbReference type="PANTHER" id="PTHR44757:SF4">
    <property type="entry name" value="DIGUANYLATE CYCLASE DGCE-RELATED"/>
    <property type="match status" value="1"/>
</dbReference>
<dbReference type="SUPFAM" id="SSF55785">
    <property type="entry name" value="PYP-like sensor domain (PAS domain)"/>
    <property type="match status" value="2"/>
</dbReference>
<organism evidence="6">
    <name type="scientific">hydrothermal vent metagenome</name>
    <dbReference type="NCBI Taxonomy" id="652676"/>
    <lineage>
        <taxon>unclassified sequences</taxon>
        <taxon>metagenomes</taxon>
        <taxon>ecological metagenomes</taxon>
    </lineage>
</organism>
<keyword evidence="1" id="KW-0472">Membrane</keyword>
<dbReference type="CDD" id="cd01948">
    <property type="entry name" value="EAL"/>
    <property type="match status" value="1"/>
</dbReference>
<dbReference type="InterPro" id="IPR000014">
    <property type="entry name" value="PAS"/>
</dbReference>
<accession>A0A3B1A884</accession>
<feature type="transmembrane region" description="Helical" evidence="1">
    <location>
        <begin position="101"/>
        <end position="119"/>
    </location>
</feature>
<dbReference type="PANTHER" id="PTHR44757">
    <property type="entry name" value="DIGUANYLATE CYCLASE DGCP"/>
    <property type="match status" value="1"/>
</dbReference>
<protein>
    <submittedName>
        <fullName evidence="6">Sensory box/GGDEF family protein</fullName>
    </submittedName>
</protein>
<dbReference type="InterPro" id="IPR001610">
    <property type="entry name" value="PAC"/>
</dbReference>
<dbReference type="SMART" id="SM00086">
    <property type="entry name" value="PAC"/>
    <property type="match status" value="2"/>
</dbReference>
<evidence type="ECO:0000256" key="1">
    <source>
        <dbReference type="SAM" id="Phobius"/>
    </source>
</evidence>
<feature type="transmembrane region" description="Helical" evidence="1">
    <location>
        <begin position="210"/>
        <end position="230"/>
    </location>
</feature>
<dbReference type="Pfam" id="PF08448">
    <property type="entry name" value="PAS_4"/>
    <property type="match status" value="1"/>
</dbReference>
<evidence type="ECO:0000259" key="2">
    <source>
        <dbReference type="PROSITE" id="PS50112"/>
    </source>
</evidence>
<feature type="transmembrane region" description="Helical" evidence="1">
    <location>
        <begin position="12"/>
        <end position="36"/>
    </location>
</feature>
<dbReference type="InterPro" id="IPR029787">
    <property type="entry name" value="Nucleotide_cyclase"/>
</dbReference>
<dbReference type="PROSITE" id="PS50112">
    <property type="entry name" value="PAS"/>
    <property type="match status" value="2"/>
</dbReference>
<feature type="domain" description="EAL" evidence="4">
    <location>
        <begin position="699"/>
        <end position="952"/>
    </location>
</feature>
<dbReference type="CDD" id="cd01949">
    <property type="entry name" value="GGDEF"/>
    <property type="match status" value="1"/>
</dbReference>
<dbReference type="AlphaFoldDB" id="A0A3B1A884"/>
<feature type="domain" description="PAS" evidence="2">
    <location>
        <begin position="398"/>
        <end position="468"/>
    </location>
</feature>
<proteinExistence type="predicted"/>
<keyword evidence="1" id="KW-1133">Transmembrane helix</keyword>
<dbReference type="PROSITE" id="PS50887">
    <property type="entry name" value="GGDEF"/>
    <property type="match status" value="1"/>
</dbReference>
<reference evidence="6" key="1">
    <citation type="submission" date="2018-06" db="EMBL/GenBank/DDBJ databases">
        <authorList>
            <person name="Zhirakovskaya E."/>
        </authorList>
    </citation>
    <scope>NUCLEOTIDE SEQUENCE</scope>
</reference>
<dbReference type="Gene3D" id="3.30.450.20">
    <property type="entry name" value="PAS domain"/>
    <property type="match status" value="2"/>
</dbReference>
<dbReference type="SUPFAM" id="SSF55073">
    <property type="entry name" value="Nucleotide cyclase"/>
    <property type="match status" value="1"/>
</dbReference>
<dbReference type="InterPro" id="IPR052155">
    <property type="entry name" value="Biofilm_reg_signaling"/>
</dbReference>
<feature type="transmembrane region" description="Helical" evidence="1">
    <location>
        <begin position="179"/>
        <end position="198"/>
    </location>
</feature>
<evidence type="ECO:0000259" key="5">
    <source>
        <dbReference type="PROSITE" id="PS50887"/>
    </source>
</evidence>
<feature type="domain" description="PAC" evidence="3">
    <location>
        <begin position="471"/>
        <end position="523"/>
    </location>
</feature>
<feature type="domain" description="GGDEF" evidence="5">
    <location>
        <begin position="555"/>
        <end position="688"/>
    </location>
</feature>
<dbReference type="Gene3D" id="3.30.70.270">
    <property type="match status" value="1"/>
</dbReference>
<dbReference type="InterPro" id="IPR035965">
    <property type="entry name" value="PAS-like_dom_sf"/>
</dbReference>
<feature type="transmembrane region" description="Helical" evidence="1">
    <location>
        <begin position="139"/>
        <end position="158"/>
    </location>
</feature>
<dbReference type="NCBIfam" id="TIGR00229">
    <property type="entry name" value="sensory_box"/>
    <property type="match status" value="2"/>
</dbReference>
<dbReference type="InterPro" id="IPR035919">
    <property type="entry name" value="EAL_sf"/>
</dbReference>
<feature type="domain" description="PAS" evidence="2">
    <location>
        <begin position="281"/>
        <end position="326"/>
    </location>
</feature>